<proteinExistence type="predicted"/>
<dbReference type="Proteomes" id="UP000594454">
    <property type="component" value="Chromosome 4"/>
</dbReference>
<dbReference type="GO" id="GO:0005819">
    <property type="term" value="C:spindle"/>
    <property type="evidence" value="ECO:0007669"/>
    <property type="project" value="TreeGrafter"/>
</dbReference>
<comment type="subcellular location">
    <subcellularLocation>
        <location evidence="2">Cytoplasm</location>
    </subcellularLocation>
    <subcellularLocation>
        <location evidence="1">Nucleus</location>
    </subcellularLocation>
</comment>
<dbReference type="CDD" id="cd21505">
    <property type="entry name" value="PPP2R3C"/>
    <property type="match status" value="1"/>
</dbReference>
<evidence type="ECO:0000256" key="4">
    <source>
        <dbReference type="ARBA" id="ARBA00022490"/>
    </source>
</evidence>
<evidence type="ECO:0000256" key="1">
    <source>
        <dbReference type="ARBA" id="ARBA00004123"/>
    </source>
</evidence>
<evidence type="ECO:0000256" key="8">
    <source>
        <dbReference type="ARBA" id="ARBA00023242"/>
    </source>
</evidence>
<evidence type="ECO:0000256" key="7">
    <source>
        <dbReference type="ARBA" id="ARBA00022837"/>
    </source>
</evidence>
<dbReference type="EMBL" id="LR899012">
    <property type="protein sequence ID" value="CAD7088528.1"/>
    <property type="molecule type" value="Genomic_DNA"/>
</dbReference>
<dbReference type="InterPro" id="IPR039865">
    <property type="entry name" value="PPP2R3C"/>
</dbReference>
<evidence type="ECO:0000256" key="5">
    <source>
        <dbReference type="ARBA" id="ARBA00022723"/>
    </source>
</evidence>
<dbReference type="GO" id="GO:0005737">
    <property type="term" value="C:cytoplasm"/>
    <property type="evidence" value="ECO:0007669"/>
    <property type="project" value="UniProtKB-SubCell"/>
</dbReference>
<evidence type="ECO:0000256" key="3">
    <source>
        <dbReference type="ARBA" id="ARBA00022320"/>
    </source>
</evidence>
<dbReference type="PROSITE" id="PS00018">
    <property type="entry name" value="EF_HAND_1"/>
    <property type="match status" value="1"/>
</dbReference>
<evidence type="ECO:0000313" key="10">
    <source>
        <dbReference type="EMBL" id="CAD7088528.1"/>
    </source>
</evidence>
<dbReference type="AlphaFoldDB" id="A0A7R8UWV9"/>
<dbReference type="GO" id="GO:0005813">
    <property type="term" value="C:centrosome"/>
    <property type="evidence" value="ECO:0007669"/>
    <property type="project" value="TreeGrafter"/>
</dbReference>
<evidence type="ECO:0000256" key="2">
    <source>
        <dbReference type="ARBA" id="ARBA00004496"/>
    </source>
</evidence>
<evidence type="ECO:0000313" key="11">
    <source>
        <dbReference type="Proteomes" id="UP000594454"/>
    </source>
</evidence>
<dbReference type="Gene3D" id="1.10.238.10">
    <property type="entry name" value="EF-hand"/>
    <property type="match status" value="1"/>
</dbReference>
<name>A0A7R8UWV9_HERIL</name>
<dbReference type="GO" id="GO:0005634">
    <property type="term" value="C:nucleus"/>
    <property type="evidence" value="ECO:0007669"/>
    <property type="project" value="UniProtKB-SubCell"/>
</dbReference>
<keyword evidence="7" id="KW-0106">Calcium</keyword>
<feature type="compositionally biased region" description="Basic and acidic residues" evidence="9">
    <location>
        <begin position="19"/>
        <end position="31"/>
    </location>
</feature>
<keyword evidence="5" id="KW-0479">Metal-binding</keyword>
<keyword evidence="4" id="KW-0963">Cytoplasm</keyword>
<evidence type="ECO:0000256" key="9">
    <source>
        <dbReference type="SAM" id="MobiDB-lite"/>
    </source>
</evidence>
<dbReference type="FunFam" id="1.10.238.10:FF:000091">
    <property type="entry name" value="Serine/threonine-protein phosphatase 2A regulatory subunit B'' subunit gamma"/>
    <property type="match status" value="1"/>
</dbReference>
<gene>
    <name evidence="10" type="ORF">HERILL_LOCUS11141</name>
</gene>
<organism evidence="10 11">
    <name type="scientific">Hermetia illucens</name>
    <name type="common">Black soldier fly</name>
    <dbReference type="NCBI Taxonomy" id="343691"/>
    <lineage>
        <taxon>Eukaryota</taxon>
        <taxon>Metazoa</taxon>
        <taxon>Ecdysozoa</taxon>
        <taxon>Arthropoda</taxon>
        <taxon>Hexapoda</taxon>
        <taxon>Insecta</taxon>
        <taxon>Pterygota</taxon>
        <taxon>Neoptera</taxon>
        <taxon>Endopterygota</taxon>
        <taxon>Diptera</taxon>
        <taxon>Brachycera</taxon>
        <taxon>Stratiomyomorpha</taxon>
        <taxon>Stratiomyidae</taxon>
        <taxon>Hermetiinae</taxon>
        <taxon>Hermetia</taxon>
    </lineage>
</organism>
<dbReference type="InterPro" id="IPR011992">
    <property type="entry name" value="EF-hand-dom_pair"/>
</dbReference>
<dbReference type="GO" id="GO:0030865">
    <property type="term" value="P:cortical cytoskeleton organization"/>
    <property type="evidence" value="ECO:0007669"/>
    <property type="project" value="TreeGrafter"/>
</dbReference>
<keyword evidence="6" id="KW-0677">Repeat</keyword>
<protein>
    <recommendedName>
        <fullName evidence="3">Serine/threonine-protein phosphatase 2A regulatory subunit B'' subunit gamma</fullName>
    </recommendedName>
</protein>
<dbReference type="GO" id="GO:0000226">
    <property type="term" value="P:microtubule cytoskeleton organization"/>
    <property type="evidence" value="ECO:0007669"/>
    <property type="project" value="TreeGrafter"/>
</dbReference>
<dbReference type="PANTHER" id="PTHR12085:SF3">
    <property type="entry name" value="SERINE_THREONINE-PROTEIN PHOSPHATASE 2A REGULATORY SUBUNIT B'' SUBUNIT GAMMA"/>
    <property type="match status" value="1"/>
</dbReference>
<dbReference type="OrthoDB" id="10265007at2759"/>
<sequence>MSLNTDLLEKLEELIESTKLGDDSEEKKAKEPSSCNEPPHPTYEIIPKFYHKLPKNADNLAQKLREEARSLFLQKRTKELLDNNELKILWGILERNHTQITPLGEQLIGYDDYLKVIEESGEKCRKYLTASLFARLQTSCGYPGKVSITSVFNYTMRKVWMQQTRIGLSLYDYTGQGFLRETDLENYILELIPTLPQLEGLEHSFHSFYVCTAVRKFFFFLDPLRTGKVRIRDILACGFLDDLLELRDEETPKECQELNWFSATSALTVYGHYLNLDKDHNGMLSKAELAGYGSGTLTNVFLDRVFAECLTYDGEMDYKTYLDFVLALDNRHEPQSLHYLFRILDVEHKGYLTAFTLHYFFKGIQEQIVAHKAEPVNFEDVKDEIFDMVKSEDPTKITLKDLINCGQAETVVSILIEFHKFWAYENREVIVAETASDDGTHNV</sequence>
<dbReference type="PANTHER" id="PTHR12085">
    <property type="entry name" value="SERINE/THREONINE-PROTEIN PHOSPHATASE 2A REGULATORY SUBUNIT B'' SUBUNIT GAMMA"/>
    <property type="match status" value="1"/>
</dbReference>
<accession>A0A7R8UWV9</accession>
<dbReference type="OMA" id="HKFWAYE"/>
<dbReference type="FunFam" id="1.10.238.220:FF:000002">
    <property type="entry name" value="Serine/threonine-protein phosphatase 2A regulatory subunit B'' subunit gamma"/>
    <property type="match status" value="1"/>
</dbReference>
<dbReference type="SUPFAM" id="SSF47473">
    <property type="entry name" value="EF-hand"/>
    <property type="match status" value="1"/>
</dbReference>
<feature type="region of interest" description="Disordered" evidence="9">
    <location>
        <begin position="17"/>
        <end position="40"/>
    </location>
</feature>
<dbReference type="GO" id="GO:0046872">
    <property type="term" value="F:metal ion binding"/>
    <property type="evidence" value="ECO:0007669"/>
    <property type="project" value="UniProtKB-KW"/>
</dbReference>
<keyword evidence="8" id="KW-0539">Nucleus</keyword>
<dbReference type="InterPro" id="IPR018247">
    <property type="entry name" value="EF_Hand_1_Ca_BS"/>
</dbReference>
<dbReference type="GO" id="GO:0035303">
    <property type="term" value="P:regulation of dephosphorylation"/>
    <property type="evidence" value="ECO:0007669"/>
    <property type="project" value="InterPro"/>
</dbReference>
<reference evidence="10 11" key="1">
    <citation type="submission" date="2020-11" db="EMBL/GenBank/DDBJ databases">
        <authorList>
            <person name="Wallbank WR R."/>
            <person name="Pardo Diaz C."/>
            <person name="Kozak K."/>
            <person name="Martin S."/>
            <person name="Jiggins C."/>
            <person name="Moest M."/>
            <person name="Warren A I."/>
            <person name="Generalovic N T."/>
            <person name="Byers J.R.P. K."/>
            <person name="Montejo-Kovacevich G."/>
            <person name="Yen C E."/>
        </authorList>
    </citation>
    <scope>NUCLEOTIDE SEQUENCE [LARGE SCALE GENOMIC DNA]</scope>
</reference>
<dbReference type="InParanoid" id="A0A7R8UWV9"/>
<keyword evidence="11" id="KW-1185">Reference proteome</keyword>
<evidence type="ECO:0000256" key="6">
    <source>
        <dbReference type="ARBA" id="ARBA00022737"/>
    </source>
</evidence>
<dbReference type="Gene3D" id="1.10.238.220">
    <property type="match status" value="1"/>
</dbReference>